<comment type="caution">
    <text evidence="1">The sequence shown here is derived from an EMBL/GenBank/DDBJ whole genome shotgun (WGS) entry which is preliminary data.</text>
</comment>
<keyword evidence="2" id="KW-1185">Reference proteome</keyword>
<accession>A0ABQ9YTQ5</accession>
<organism evidence="1 2">
    <name type="scientific">Daphnia magna</name>
    <dbReference type="NCBI Taxonomy" id="35525"/>
    <lineage>
        <taxon>Eukaryota</taxon>
        <taxon>Metazoa</taxon>
        <taxon>Ecdysozoa</taxon>
        <taxon>Arthropoda</taxon>
        <taxon>Crustacea</taxon>
        <taxon>Branchiopoda</taxon>
        <taxon>Diplostraca</taxon>
        <taxon>Cladocera</taxon>
        <taxon>Anomopoda</taxon>
        <taxon>Daphniidae</taxon>
        <taxon>Daphnia</taxon>
    </lineage>
</organism>
<evidence type="ECO:0000313" key="2">
    <source>
        <dbReference type="Proteomes" id="UP001234178"/>
    </source>
</evidence>
<protein>
    <submittedName>
        <fullName evidence="1">Uncharacterized protein</fullName>
    </submittedName>
</protein>
<gene>
    <name evidence="1" type="ORF">OUZ56_005675</name>
</gene>
<dbReference type="EMBL" id="JAOYFB010000001">
    <property type="protein sequence ID" value="KAK4003926.1"/>
    <property type="molecule type" value="Genomic_DNA"/>
</dbReference>
<reference evidence="1 2" key="1">
    <citation type="journal article" date="2023" name="Nucleic Acids Res.">
        <title>The hologenome of Daphnia magna reveals possible DNA methylation and microbiome-mediated evolution of the host genome.</title>
        <authorList>
            <person name="Chaturvedi A."/>
            <person name="Li X."/>
            <person name="Dhandapani V."/>
            <person name="Marshall H."/>
            <person name="Kissane S."/>
            <person name="Cuenca-Cambronero M."/>
            <person name="Asole G."/>
            <person name="Calvet F."/>
            <person name="Ruiz-Romero M."/>
            <person name="Marangio P."/>
            <person name="Guigo R."/>
            <person name="Rago D."/>
            <person name="Mirbahai L."/>
            <person name="Eastwood N."/>
            <person name="Colbourne J.K."/>
            <person name="Zhou J."/>
            <person name="Mallon E."/>
            <person name="Orsini L."/>
        </authorList>
    </citation>
    <scope>NUCLEOTIDE SEQUENCE [LARGE SCALE GENOMIC DNA]</scope>
    <source>
        <strain evidence="1">LRV0_1</strain>
    </source>
</reference>
<proteinExistence type="predicted"/>
<name>A0ABQ9YTQ5_9CRUS</name>
<evidence type="ECO:0000313" key="1">
    <source>
        <dbReference type="EMBL" id="KAK4003926.1"/>
    </source>
</evidence>
<sequence>MDPISLMDELLPSLGYRRPKRPIFLRLGLHFISTKTEAVLRHPIDQRKMIENSVELGEICKHQMCFRYS</sequence>
<dbReference type="Proteomes" id="UP001234178">
    <property type="component" value="Unassembled WGS sequence"/>
</dbReference>